<dbReference type="EMBL" id="CADCXN010000086">
    <property type="protein sequence ID" value="CAA9892009.1"/>
    <property type="molecule type" value="Genomic_DNA"/>
</dbReference>
<dbReference type="Pfam" id="PF13565">
    <property type="entry name" value="HTH_32"/>
    <property type="match status" value="1"/>
</dbReference>
<dbReference type="InterPro" id="IPR009057">
    <property type="entry name" value="Homeodomain-like_sf"/>
</dbReference>
<feature type="compositionally biased region" description="Basic and acidic residues" evidence="1">
    <location>
        <begin position="138"/>
        <end position="147"/>
    </location>
</feature>
<evidence type="ECO:0000313" key="2">
    <source>
        <dbReference type="EMBL" id="CAA9892009.1"/>
    </source>
</evidence>
<name>A0A8S0Y6R8_9GAMM</name>
<feature type="compositionally biased region" description="Basic residues" evidence="1">
    <location>
        <begin position="154"/>
        <end position="170"/>
    </location>
</feature>
<organism evidence="2 3">
    <name type="scientific">Candidatus Methylobacter favarea</name>
    <dbReference type="NCBI Taxonomy" id="2707345"/>
    <lineage>
        <taxon>Bacteria</taxon>
        <taxon>Pseudomonadati</taxon>
        <taxon>Pseudomonadota</taxon>
        <taxon>Gammaproteobacteria</taxon>
        <taxon>Methylococcales</taxon>
        <taxon>Methylococcaceae</taxon>
        <taxon>Methylobacter</taxon>
    </lineage>
</organism>
<reference evidence="2 3" key="1">
    <citation type="submission" date="2020-02" db="EMBL/GenBank/DDBJ databases">
        <authorList>
            <person name="Hogendoorn C."/>
        </authorList>
    </citation>
    <scope>NUCLEOTIDE SEQUENCE [LARGE SCALE GENOMIC DNA]</scope>
    <source>
        <strain evidence="2">METHB21</strain>
    </source>
</reference>
<dbReference type="Proteomes" id="UP000494216">
    <property type="component" value="Unassembled WGS sequence"/>
</dbReference>
<accession>A0A8S0Y6R8</accession>
<comment type="caution">
    <text evidence="2">The sequence shown here is derived from an EMBL/GenBank/DDBJ whole genome shotgun (WGS) entry which is preliminary data.</text>
</comment>
<evidence type="ECO:0000256" key="1">
    <source>
        <dbReference type="SAM" id="MobiDB-lite"/>
    </source>
</evidence>
<protein>
    <submittedName>
        <fullName evidence="2">Transposase</fullName>
    </submittedName>
</protein>
<dbReference type="SUPFAM" id="SSF46689">
    <property type="entry name" value="Homeodomain-like"/>
    <property type="match status" value="1"/>
</dbReference>
<evidence type="ECO:0000313" key="3">
    <source>
        <dbReference type="Proteomes" id="UP000494216"/>
    </source>
</evidence>
<feature type="region of interest" description="Disordered" evidence="1">
    <location>
        <begin position="138"/>
        <end position="170"/>
    </location>
</feature>
<sequence>MAKQYIMRFTNEESTVLEDVIYKGKAAAHKRLHAQILLKADVSDAGEKRTDSEIGEALGLSTRTVERVRQHLVPEGLEATLNRAKPPRVRSRVIDGETEAHLIALAGTNATDVRSRWTLRLLRQRMVELGYVARQRTEVSRNRHPSESPDQPYRRRIAHHAERRRLHTRL</sequence>
<dbReference type="AlphaFoldDB" id="A0A8S0Y6R8"/>
<keyword evidence="3" id="KW-1185">Reference proteome</keyword>
<gene>
    <name evidence="2" type="ORF">METHB2_550028</name>
</gene>
<proteinExistence type="predicted"/>